<evidence type="ECO:0000256" key="1">
    <source>
        <dbReference type="ARBA" id="ARBA00004141"/>
    </source>
</evidence>
<dbReference type="GO" id="GO:0035348">
    <property type="term" value="P:acetyl-CoA transmembrane transport"/>
    <property type="evidence" value="ECO:0007669"/>
    <property type="project" value="InterPro"/>
</dbReference>
<comment type="subcellular location">
    <subcellularLocation>
        <location evidence="1">Membrane</location>
        <topology evidence="1">Multi-pass membrane protein</topology>
    </subcellularLocation>
</comment>
<dbReference type="PANTHER" id="PTHR12778">
    <property type="entry name" value="SOLUTE CARRIER FAMILY 33 ACETYL-COA TRANSPORTER -RELATED"/>
    <property type="match status" value="1"/>
</dbReference>
<dbReference type="SUPFAM" id="SSF103473">
    <property type="entry name" value="MFS general substrate transporter"/>
    <property type="match status" value="1"/>
</dbReference>
<accession>A0A1R2BNF0</accession>
<feature type="transmembrane region" description="Helical" evidence="5">
    <location>
        <begin position="272"/>
        <end position="292"/>
    </location>
</feature>
<proteinExistence type="predicted"/>
<feature type="transmembrane region" description="Helical" evidence="5">
    <location>
        <begin position="153"/>
        <end position="175"/>
    </location>
</feature>
<organism evidence="6 7">
    <name type="scientific">Stentor coeruleus</name>
    <dbReference type="NCBI Taxonomy" id="5963"/>
    <lineage>
        <taxon>Eukaryota</taxon>
        <taxon>Sar</taxon>
        <taxon>Alveolata</taxon>
        <taxon>Ciliophora</taxon>
        <taxon>Postciliodesmatophora</taxon>
        <taxon>Heterotrichea</taxon>
        <taxon>Heterotrichida</taxon>
        <taxon>Stentoridae</taxon>
        <taxon>Stentor</taxon>
    </lineage>
</organism>
<dbReference type="AlphaFoldDB" id="A0A1R2BNF0"/>
<dbReference type="GO" id="GO:0008521">
    <property type="term" value="F:acetyl-CoA transmembrane transporter activity"/>
    <property type="evidence" value="ECO:0007669"/>
    <property type="project" value="InterPro"/>
</dbReference>
<dbReference type="Gene3D" id="1.20.1250.20">
    <property type="entry name" value="MFS general substrate transporter like domains"/>
    <property type="match status" value="1"/>
</dbReference>
<dbReference type="OrthoDB" id="6415790at2759"/>
<evidence type="ECO:0000256" key="5">
    <source>
        <dbReference type="SAM" id="Phobius"/>
    </source>
</evidence>
<evidence type="ECO:0008006" key="8">
    <source>
        <dbReference type="Google" id="ProtNLM"/>
    </source>
</evidence>
<dbReference type="InterPro" id="IPR004752">
    <property type="entry name" value="AmpG_permease/AT-1"/>
</dbReference>
<dbReference type="InterPro" id="IPR036259">
    <property type="entry name" value="MFS_trans_sf"/>
</dbReference>
<name>A0A1R2BNF0_9CILI</name>
<dbReference type="Proteomes" id="UP000187209">
    <property type="component" value="Unassembled WGS sequence"/>
</dbReference>
<feature type="transmembrane region" description="Helical" evidence="5">
    <location>
        <begin position="304"/>
        <end position="326"/>
    </location>
</feature>
<evidence type="ECO:0000256" key="2">
    <source>
        <dbReference type="ARBA" id="ARBA00022692"/>
    </source>
</evidence>
<feature type="transmembrane region" description="Helical" evidence="5">
    <location>
        <begin position="77"/>
        <end position="96"/>
    </location>
</feature>
<comment type="caution">
    <text evidence="6">The sequence shown here is derived from an EMBL/GenBank/DDBJ whole genome shotgun (WGS) entry which is preliminary data.</text>
</comment>
<keyword evidence="3 5" id="KW-1133">Transmembrane helix</keyword>
<evidence type="ECO:0000313" key="7">
    <source>
        <dbReference type="Proteomes" id="UP000187209"/>
    </source>
</evidence>
<feature type="transmembrane region" description="Helical" evidence="5">
    <location>
        <begin position="421"/>
        <end position="439"/>
    </location>
</feature>
<evidence type="ECO:0000256" key="3">
    <source>
        <dbReference type="ARBA" id="ARBA00022989"/>
    </source>
</evidence>
<evidence type="ECO:0000313" key="6">
    <source>
        <dbReference type="EMBL" id="OMJ78339.1"/>
    </source>
</evidence>
<feature type="transmembrane region" description="Helical" evidence="5">
    <location>
        <begin position="111"/>
        <end position="132"/>
    </location>
</feature>
<dbReference type="GO" id="GO:0016020">
    <property type="term" value="C:membrane"/>
    <property type="evidence" value="ECO:0007669"/>
    <property type="project" value="UniProtKB-SubCell"/>
</dbReference>
<gene>
    <name evidence="6" type="ORF">SteCoe_21895</name>
</gene>
<keyword evidence="7" id="KW-1185">Reference proteome</keyword>
<keyword evidence="2 5" id="KW-0812">Transmembrane</keyword>
<dbReference type="PANTHER" id="PTHR12778:SF9">
    <property type="entry name" value="ACETYL-COENZYME A TRANSPORTER 1"/>
    <property type="match status" value="1"/>
</dbReference>
<feature type="transmembrane region" description="Helical" evidence="5">
    <location>
        <begin position="187"/>
        <end position="207"/>
    </location>
</feature>
<feature type="transmembrane region" description="Helical" evidence="5">
    <location>
        <begin position="50"/>
        <end position="70"/>
    </location>
</feature>
<dbReference type="Pfam" id="PF13000">
    <property type="entry name" value="Acatn"/>
    <property type="match status" value="2"/>
</dbReference>
<sequence length="454" mass="51288">MLGGDTLNALLLTLLYCLQGIPLGLGGASLPYLLKKHMSYNDLATFSLAMYPFSLKFFWSPLVDSYYFPLLGRRKSWIIPLQFCSGIAMLLLSYHIEDMILDNSYISTLTLYMFIIILLYATQDIAVDGWAIEILSDENKPLASSCQSIGQTIGFFMSFTILLSFNSLDFCNTYINSVPQTLPLLSVSSYIYFWGVVNLIVTGLLFFKHELPTKESFSVKEIYYKVYEYAKTEKFKYLLLILLTSRLGTSFNDSALLLVLSEKGLKESSFGFFAVIMLPIDIALCTLVGFLLKKYPNELRFYRVGLIFKVCACCWGLVLLQSYPGYPIPNYYYAMLFVGNIASSIAMDCMFVSICSFFNKIADIAIAGTILTFLNTLHNLGSSLPRYGVYKAIHYLSAPSICEESACEGCEIKCTEGRHGYYPLAAISLLFALFYIFWIKKIINKIEALYKKSD</sequence>
<dbReference type="EMBL" id="MPUH01000527">
    <property type="protein sequence ID" value="OMJ78339.1"/>
    <property type="molecule type" value="Genomic_DNA"/>
</dbReference>
<keyword evidence="4 5" id="KW-0472">Membrane</keyword>
<dbReference type="InterPro" id="IPR024371">
    <property type="entry name" value="AcetylCoA_trans_1-like"/>
</dbReference>
<feature type="transmembrane region" description="Helical" evidence="5">
    <location>
        <begin position="332"/>
        <end position="354"/>
    </location>
</feature>
<evidence type="ECO:0000256" key="4">
    <source>
        <dbReference type="ARBA" id="ARBA00023136"/>
    </source>
</evidence>
<reference evidence="6 7" key="1">
    <citation type="submission" date="2016-11" db="EMBL/GenBank/DDBJ databases">
        <title>The macronuclear genome of Stentor coeruleus: a giant cell with tiny introns.</title>
        <authorList>
            <person name="Slabodnick M."/>
            <person name="Ruby J.G."/>
            <person name="Reiff S.B."/>
            <person name="Swart E.C."/>
            <person name="Gosai S."/>
            <person name="Prabakaran S."/>
            <person name="Witkowska E."/>
            <person name="Larue G.E."/>
            <person name="Fisher S."/>
            <person name="Freeman R.M."/>
            <person name="Gunawardena J."/>
            <person name="Chu W."/>
            <person name="Stover N.A."/>
            <person name="Gregory B.D."/>
            <person name="Nowacki M."/>
            <person name="Derisi J."/>
            <person name="Roy S.W."/>
            <person name="Marshall W.F."/>
            <person name="Sood P."/>
        </authorList>
    </citation>
    <scope>NUCLEOTIDE SEQUENCE [LARGE SCALE GENOMIC DNA]</scope>
    <source>
        <strain evidence="6">WM001</strain>
    </source>
</reference>
<protein>
    <recommendedName>
        <fullName evidence="8">Major facilitator superfamily (MFS) profile domain-containing protein</fullName>
    </recommendedName>
</protein>